<dbReference type="InterPro" id="IPR027643">
    <property type="entry name" value="Formin-like_plant"/>
</dbReference>
<dbReference type="InterPro" id="IPR015425">
    <property type="entry name" value="FH2_Formin"/>
</dbReference>
<evidence type="ECO:0000256" key="5">
    <source>
        <dbReference type="SAM" id="MobiDB-lite"/>
    </source>
</evidence>
<comment type="similarity">
    <text evidence="3">Belongs to the formin-like family. Class-I subfamily.</text>
</comment>
<feature type="domain" description="FH2" evidence="6">
    <location>
        <begin position="1"/>
        <end position="409"/>
    </location>
</feature>
<dbReference type="Proteomes" id="UP001418222">
    <property type="component" value="Unassembled WGS sequence"/>
</dbReference>
<gene>
    <name evidence="7" type="primary">FH8</name>
    <name evidence="7" type="ORF">KSP39_PZI003707</name>
</gene>
<dbReference type="AlphaFoldDB" id="A0AAP0BVI5"/>
<dbReference type="Pfam" id="PF02181">
    <property type="entry name" value="FH2"/>
    <property type="match status" value="1"/>
</dbReference>
<dbReference type="GO" id="GO:0051015">
    <property type="term" value="F:actin filament binding"/>
    <property type="evidence" value="ECO:0007669"/>
    <property type="project" value="InterPro"/>
</dbReference>
<keyword evidence="8" id="KW-1185">Reference proteome</keyword>
<comment type="subcellular location">
    <subcellularLocation>
        <location evidence="1">Membrane</location>
        <topology evidence="1">Single-pass membrane protein</topology>
    </subcellularLocation>
</comment>
<evidence type="ECO:0000256" key="1">
    <source>
        <dbReference type="ARBA" id="ARBA00004167"/>
    </source>
</evidence>
<accession>A0AAP0BVI5</accession>
<evidence type="ECO:0000313" key="7">
    <source>
        <dbReference type="EMBL" id="KAK8950999.1"/>
    </source>
</evidence>
<organism evidence="7 8">
    <name type="scientific">Platanthera zijinensis</name>
    <dbReference type="NCBI Taxonomy" id="2320716"/>
    <lineage>
        <taxon>Eukaryota</taxon>
        <taxon>Viridiplantae</taxon>
        <taxon>Streptophyta</taxon>
        <taxon>Embryophyta</taxon>
        <taxon>Tracheophyta</taxon>
        <taxon>Spermatophyta</taxon>
        <taxon>Magnoliopsida</taxon>
        <taxon>Liliopsida</taxon>
        <taxon>Asparagales</taxon>
        <taxon>Orchidaceae</taxon>
        <taxon>Orchidoideae</taxon>
        <taxon>Orchideae</taxon>
        <taxon>Orchidinae</taxon>
        <taxon>Platanthera</taxon>
    </lineage>
</organism>
<dbReference type="SUPFAM" id="SSF101447">
    <property type="entry name" value="Formin homology 2 domain (FH2 domain)"/>
    <property type="match status" value="1"/>
</dbReference>
<comment type="caution">
    <text evidence="7">The sequence shown here is derived from an EMBL/GenBank/DDBJ whole genome shotgun (WGS) entry which is preliminary data.</text>
</comment>
<evidence type="ECO:0000259" key="6">
    <source>
        <dbReference type="PROSITE" id="PS51444"/>
    </source>
</evidence>
<evidence type="ECO:0000313" key="8">
    <source>
        <dbReference type="Proteomes" id="UP001418222"/>
    </source>
</evidence>
<dbReference type="Gene3D" id="1.20.58.2220">
    <property type="entry name" value="Formin, FH2 domain"/>
    <property type="match status" value="1"/>
</dbReference>
<evidence type="ECO:0000256" key="4">
    <source>
        <dbReference type="RuleBase" id="RU361260"/>
    </source>
</evidence>
<sequence>MNHAPRFDEDLMEALFGYVATNPGSSASNPSNPAANNAPGQIRLLEPRKSQNIAIILRTLAVSRQEIIDGLQDGHSLAADTLEKLHRIAPTADEESLILSFDGNPSHLADAESFLFQILRAVPSAFPRIAALHFRRSAYEPEILHLRQSLRILDLACKELRAQQLFLKLLEAILKAGNRMNAGTARGNAQAFDLTALRKLSDVKSTDGKTTLLHFVVEEVVRSEGKICAAALNRSHSIRRSVSRNAAEPEAYRQAREEREREFMILGQPIVGGLSVDFANVKKAAAIDHESLTGSCPFLAARVAEIRQLLRGWKEEKVGEFASEMTSFVEEAAGEIERVKEEQMMVMEKVRRTTEYYQPAAAKDNGAHPLQLFVIVRDFLAMVDQACVDIARKLQKKRPARPPASAKATPMVSPPSTAAEKEERITTRFPNLPARFLSDNSMSSSDSEEEDGF</sequence>
<reference evidence="7 8" key="1">
    <citation type="journal article" date="2022" name="Nat. Plants">
        <title>Genomes of leafy and leafless Platanthera orchids illuminate the evolution of mycoheterotrophy.</title>
        <authorList>
            <person name="Li M.H."/>
            <person name="Liu K.W."/>
            <person name="Li Z."/>
            <person name="Lu H.C."/>
            <person name="Ye Q.L."/>
            <person name="Zhang D."/>
            <person name="Wang J.Y."/>
            <person name="Li Y.F."/>
            <person name="Zhong Z.M."/>
            <person name="Liu X."/>
            <person name="Yu X."/>
            <person name="Liu D.K."/>
            <person name="Tu X.D."/>
            <person name="Liu B."/>
            <person name="Hao Y."/>
            <person name="Liao X.Y."/>
            <person name="Jiang Y.T."/>
            <person name="Sun W.H."/>
            <person name="Chen J."/>
            <person name="Chen Y.Q."/>
            <person name="Ai Y."/>
            <person name="Zhai J.W."/>
            <person name="Wu S.S."/>
            <person name="Zhou Z."/>
            <person name="Hsiao Y.Y."/>
            <person name="Wu W.L."/>
            <person name="Chen Y.Y."/>
            <person name="Lin Y.F."/>
            <person name="Hsu J.L."/>
            <person name="Li C.Y."/>
            <person name="Wang Z.W."/>
            <person name="Zhao X."/>
            <person name="Zhong W.Y."/>
            <person name="Ma X.K."/>
            <person name="Ma L."/>
            <person name="Huang J."/>
            <person name="Chen G.Z."/>
            <person name="Huang M.Z."/>
            <person name="Huang L."/>
            <person name="Peng D.H."/>
            <person name="Luo Y.B."/>
            <person name="Zou S.Q."/>
            <person name="Chen S.P."/>
            <person name="Lan S."/>
            <person name="Tsai W.C."/>
            <person name="Van de Peer Y."/>
            <person name="Liu Z.J."/>
        </authorList>
    </citation>
    <scope>NUCLEOTIDE SEQUENCE [LARGE SCALE GENOMIC DNA]</scope>
    <source>
        <tissue evidence="7">Leaf</tissue>
    </source>
</reference>
<dbReference type="GO" id="GO:0045010">
    <property type="term" value="P:actin nucleation"/>
    <property type="evidence" value="ECO:0007669"/>
    <property type="project" value="InterPro"/>
</dbReference>
<dbReference type="PANTHER" id="PTHR23213:SF354">
    <property type="entry name" value="FORMIN-LIKE PROTEIN 4"/>
    <property type="match status" value="1"/>
</dbReference>
<dbReference type="InterPro" id="IPR042201">
    <property type="entry name" value="FH2_Formin_sf"/>
</dbReference>
<evidence type="ECO:0000256" key="2">
    <source>
        <dbReference type="ARBA" id="ARBA00022729"/>
    </source>
</evidence>
<dbReference type="EMBL" id="JBBWWQ010000003">
    <property type="protein sequence ID" value="KAK8950999.1"/>
    <property type="molecule type" value="Genomic_DNA"/>
</dbReference>
<feature type="region of interest" description="Disordered" evidence="5">
    <location>
        <begin position="395"/>
        <end position="453"/>
    </location>
</feature>
<dbReference type="PROSITE" id="PS51444">
    <property type="entry name" value="FH2"/>
    <property type="match status" value="1"/>
</dbReference>
<keyword evidence="2" id="KW-0732">Signal</keyword>
<protein>
    <recommendedName>
        <fullName evidence="4">Formin-like protein</fullName>
    </recommendedName>
</protein>
<name>A0AAP0BVI5_9ASPA</name>
<proteinExistence type="inferred from homology"/>
<dbReference type="SMART" id="SM00498">
    <property type="entry name" value="FH2"/>
    <property type="match status" value="1"/>
</dbReference>
<dbReference type="GO" id="GO:0016020">
    <property type="term" value="C:membrane"/>
    <property type="evidence" value="ECO:0007669"/>
    <property type="project" value="UniProtKB-SubCell"/>
</dbReference>
<dbReference type="PANTHER" id="PTHR23213">
    <property type="entry name" value="FORMIN-RELATED"/>
    <property type="match status" value="1"/>
</dbReference>
<evidence type="ECO:0000256" key="3">
    <source>
        <dbReference type="ARBA" id="ARBA00025793"/>
    </source>
</evidence>